<reference evidence="2 3" key="1">
    <citation type="journal article" date="2012" name="MBio">
        <title>Comparative genome analysis of three eukaryotic parasites with differing abilities to transform leukocytes reveals key mediators of Theileria-induced leukocyte transformation.</title>
        <authorList>
            <person name="Hayashida K."/>
            <person name="Hara Y."/>
            <person name="Abe T."/>
            <person name="Yamasaki C."/>
            <person name="Toyoda A."/>
            <person name="Kosuge T."/>
            <person name="Suzuki Y."/>
            <person name="Sato Y."/>
            <person name="Kawashima S."/>
            <person name="Katayama T."/>
            <person name="Wakaguri H."/>
            <person name="Inoue N."/>
            <person name="Homma K."/>
            <person name="Tada-Umezaki M."/>
            <person name="Yagi Y."/>
            <person name="Fujii Y."/>
            <person name="Habara T."/>
            <person name="Kanehisa M."/>
            <person name="Watanabe H."/>
            <person name="Ito K."/>
            <person name="Gojobori T."/>
            <person name="Sugawara H."/>
            <person name="Imanishi T."/>
            <person name="Weir W."/>
            <person name="Gardner M."/>
            <person name="Pain A."/>
            <person name="Shiels B."/>
            <person name="Hattori M."/>
            <person name="Nene V."/>
            <person name="Sugimoto C."/>
        </authorList>
    </citation>
    <scope>NUCLEOTIDE SEQUENCE [LARGE SCALE GENOMIC DNA]</scope>
    <source>
        <strain evidence="2 3">Shintoku</strain>
    </source>
</reference>
<evidence type="ECO:0000256" key="1">
    <source>
        <dbReference type="SAM" id="Phobius"/>
    </source>
</evidence>
<dbReference type="GeneID" id="20714426"/>
<feature type="transmembrane region" description="Helical" evidence="1">
    <location>
        <begin position="50"/>
        <end position="70"/>
    </location>
</feature>
<feature type="transmembrane region" description="Helical" evidence="1">
    <location>
        <begin position="85"/>
        <end position="106"/>
    </location>
</feature>
<dbReference type="AlphaFoldDB" id="J4C814"/>
<dbReference type="KEGG" id="tot:TOT_020000260"/>
<keyword evidence="1" id="KW-0472">Membrane</keyword>
<keyword evidence="3" id="KW-1185">Reference proteome</keyword>
<dbReference type="VEuPathDB" id="PiroplasmaDB:TOT_020000260"/>
<gene>
    <name evidence="2" type="ORF">TOT_020000260</name>
</gene>
<dbReference type="EMBL" id="AP011947">
    <property type="protein sequence ID" value="BAM39993.1"/>
    <property type="molecule type" value="Genomic_DNA"/>
</dbReference>
<dbReference type="RefSeq" id="XP_009690294.1">
    <property type="nucleotide sequence ID" value="XM_009691999.1"/>
</dbReference>
<feature type="transmembrane region" description="Helical" evidence="1">
    <location>
        <begin position="195"/>
        <end position="214"/>
    </location>
</feature>
<protein>
    <submittedName>
        <fullName evidence="2">Uncharacterized protein</fullName>
    </submittedName>
</protein>
<proteinExistence type="predicted"/>
<feature type="transmembrane region" description="Helical" evidence="1">
    <location>
        <begin position="134"/>
        <end position="152"/>
    </location>
</feature>
<name>J4C814_THEOR</name>
<accession>J4C814</accession>
<keyword evidence="1" id="KW-1133">Transmembrane helix</keyword>
<keyword evidence="1" id="KW-0812">Transmembrane</keyword>
<feature type="transmembrane region" description="Helical" evidence="1">
    <location>
        <begin position="164"/>
        <end position="183"/>
    </location>
</feature>
<evidence type="ECO:0000313" key="2">
    <source>
        <dbReference type="EMBL" id="BAM39993.1"/>
    </source>
</evidence>
<dbReference type="Proteomes" id="UP000003786">
    <property type="component" value="Chromosome 2"/>
</dbReference>
<feature type="transmembrane region" description="Helical" evidence="1">
    <location>
        <begin position="15"/>
        <end position="38"/>
    </location>
</feature>
<organism evidence="2 3">
    <name type="scientific">Theileria orientalis strain Shintoku</name>
    <dbReference type="NCBI Taxonomy" id="869250"/>
    <lineage>
        <taxon>Eukaryota</taxon>
        <taxon>Sar</taxon>
        <taxon>Alveolata</taxon>
        <taxon>Apicomplexa</taxon>
        <taxon>Aconoidasida</taxon>
        <taxon>Piroplasmida</taxon>
        <taxon>Theileriidae</taxon>
        <taxon>Theileria</taxon>
    </lineage>
</organism>
<evidence type="ECO:0000313" key="3">
    <source>
        <dbReference type="Proteomes" id="UP000003786"/>
    </source>
</evidence>
<sequence>MAQISIHSRERLGNLFMLVATSVGSLSVDAFSVYQLIYLTENAHKQWQHCYLYAGFICVGMASIVLYNSYKCYKHYSCAPEDSNIFTNLGIVGVATLILLCFYLGFKIFPNERLKLESEPFLSGDLNKLIEQKLFIIQMMLIMATILGWAMVRAEVFTGVKETGKVHVLLFLTYFIDTLPLAVQYHPDYDIQDGFFVLALLNAACVILTVLLLTTGHNSSTVFPRIQSVPPSRYNTYSMISVIGELGGTSGEGGAVYLLAQVALVQGRTKERLFYPGYPLYSHQRMITRMSCTGARQRYSKRCPSLYETKYRLTILEV</sequence>